<dbReference type="Proteomes" id="UP000093501">
    <property type="component" value="Unassembled WGS sequence"/>
</dbReference>
<sequence>MALGVISAPQASAEIDVYTTPGVHEVNGRLWSTTCGRYSTQVERCRTEIWATTITMTSGGGFTRSNGWVFNNLTYKPVPRAVWGDNPLANTRQWTAEDGRLWRTECDTPTTGRNGCRSETYSSVVLVRDGRAVVDQAWVFNNIVRFSTSTATASPAPSPSSSSGTSCDTSVLPAGYAVTNGVPHAIKPPYTPVDQFNPVSVALFIDAVSKSSAIAADTQLCLMRMAGKLALSKAVSRSYAGETSLWYPYGFAYSANPSTPTLQPPWYSGIAQGAMLSALGTLHDRTTGTEAATWRDAATRTLNSFLIPYSDGGVRNYLDIKGQRVLMFEEYPTGATPTSVLNGQHVALIALDAHYRRFGDVRAKALFDEGVAHYDLVLEAAELPVEGGIMSTYDLVRGYAPAPLRYVSLGGSVSRSKMNATVVDVPTALRDVPAPNVIVNPTLGTATGWKILGSGTTIANGVATVRNDGAGWTGIEQRIPGGTFRSGQKVSLQFQAKATYPFGLSGISPRYVAYQVCPSGTTNLLDQQKNRGDVWAVYRDEFTVRDGSCTILLQFLTATTRANDTVVQYDNISLRRSDTVGAALTPRYDLFVWRTPVNNLTLFGTGLVAVEVYTGGRWHQIIQFNALPEGRTVQIPEEYTGRNIHYGYHDTSHIAELQSLYTRSGLEYFKTYAERWLPLAPNNAR</sequence>
<reference evidence="3" key="1">
    <citation type="submission" date="2016-07" db="EMBL/GenBank/DDBJ databases">
        <authorList>
            <person name="Florea S."/>
            <person name="Webb J.S."/>
            <person name="Jaromczyk J."/>
            <person name="Schardl C.L."/>
        </authorList>
    </citation>
    <scope>NUCLEOTIDE SEQUENCE [LARGE SCALE GENOMIC DNA]</scope>
    <source>
        <strain evidence="3">IPBSL-7</strain>
    </source>
</reference>
<feature type="domain" description="D-glucuronyl C5-epimerase C-terminal" evidence="1">
    <location>
        <begin position="246"/>
        <end position="395"/>
    </location>
</feature>
<dbReference type="Pfam" id="PF06662">
    <property type="entry name" value="C5-epim_C"/>
    <property type="match status" value="1"/>
</dbReference>
<evidence type="ECO:0000259" key="1">
    <source>
        <dbReference type="Pfam" id="PF06662"/>
    </source>
</evidence>
<accession>A0A1C0AM55</accession>
<evidence type="ECO:0000313" key="3">
    <source>
        <dbReference type="Proteomes" id="UP000093501"/>
    </source>
</evidence>
<gene>
    <name evidence="2" type="ORF">BCR15_04910</name>
</gene>
<organism evidence="2 3">
    <name type="scientific">Tessaracoccus lapidicaptus</name>
    <dbReference type="NCBI Taxonomy" id="1427523"/>
    <lineage>
        <taxon>Bacteria</taxon>
        <taxon>Bacillati</taxon>
        <taxon>Actinomycetota</taxon>
        <taxon>Actinomycetes</taxon>
        <taxon>Propionibacteriales</taxon>
        <taxon>Propionibacteriaceae</taxon>
        <taxon>Tessaracoccus</taxon>
    </lineage>
</organism>
<protein>
    <recommendedName>
        <fullName evidence="1">D-glucuronyl C5-epimerase C-terminal domain-containing protein</fullName>
    </recommendedName>
</protein>
<dbReference type="InterPro" id="IPR010598">
    <property type="entry name" value="C5-epim_C"/>
</dbReference>
<dbReference type="EMBL" id="MBQD01000021">
    <property type="protein sequence ID" value="OCL33962.1"/>
    <property type="molecule type" value="Genomic_DNA"/>
</dbReference>
<keyword evidence="3" id="KW-1185">Reference proteome</keyword>
<dbReference type="AlphaFoldDB" id="A0A1C0AM55"/>
<comment type="caution">
    <text evidence="2">The sequence shown here is derived from an EMBL/GenBank/DDBJ whole genome shotgun (WGS) entry which is preliminary data.</text>
</comment>
<proteinExistence type="predicted"/>
<evidence type="ECO:0000313" key="2">
    <source>
        <dbReference type="EMBL" id="OCL33962.1"/>
    </source>
</evidence>
<name>A0A1C0AM55_9ACTN</name>